<accession>A0A7X2LV99</accession>
<dbReference type="Proteomes" id="UP000446768">
    <property type="component" value="Unassembled WGS sequence"/>
</dbReference>
<proteinExistence type="predicted"/>
<comment type="caution">
    <text evidence="1">The sequence shown here is derived from an EMBL/GenBank/DDBJ whole genome shotgun (WGS) entry which is preliminary data.</text>
</comment>
<gene>
    <name evidence="1" type="ORF">GJ700_26340</name>
</gene>
<dbReference type="PANTHER" id="PTHR39206:SF1">
    <property type="entry name" value="SLL8004 PROTEIN"/>
    <property type="match status" value="1"/>
</dbReference>
<dbReference type="PANTHER" id="PTHR39206">
    <property type="entry name" value="SLL8004 PROTEIN"/>
    <property type="match status" value="1"/>
</dbReference>
<dbReference type="EMBL" id="WKJJ01000019">
    <property type="protein sequence ID" value="MRV75241.1"/>
    <property type="molecule type" value="Genomic_DNA"/>
</dbReference>
<reference evidence="1 2" key="1">
    <citation type="submission" date="2019-11" db="EMBL/GenBank/DDBJ databases">
        <title>Novel species isolated from a subtropical stream in China.</title>
        <authorList>
            <person name="Lu H."/>
        </authorList>
    </citation>
    <scope>NUCLEOTIDE SEQUENCE [LARGE SCALE GENOMIC DNA]</scope>
    <source>
        <strain evidence="1 2">FT92W</strain>
    </source>
</reference>
<sequence length="196" mass="21808">MDTHPQLVVVGGPNGSGKSTFARSYAEKVGIPYLGADDIAFELSPADPFTVRVAAGREFSRRLSHALASRQSLVIESTLAGASLARSLAKARTTGYETTSILVFLDSEELCLRRISERVAQGGHDVPEADVRRRFRRVFPVFWQHYRPLSDRSLIVFNGGESFLIVAESENDNWEIYDANMWAKFSALTEEVSHED</sequence>
<dbReference type="Gene3D" id="3.40.50.300">
    <property type="entry name" value="P-loop containing nucleotide triphosphate hydrolases"/>
    <property type="match status" value="1"/>
</dbReference>
<dbReference type="RefSeq" id="WP_154379604.1">
    <property type="nucleotide sequence ID" value="NZ_WKJJ01000019.1"/>
</dbReference>
<dbReference type="Pfam" id="PF13671">
    <property type="entry name" value="AAA_33"/>
    <property type="match status" value="1"/>
</dbReference>
<evidence type="ECO:0000313" key="1">
    <source>
        <dbReference type="EMBL" id="MRV75241.1"/>
    </source>
</evidence>
<protein>
    <submittedName>
        <fullName evidence="1">AAA family ATPase</fullName>
    </submittedName>
</protein>
<organism evidence="1 2">
    <name type="scientific">Pseudoduganella rivuli</name>
    <dbReference type="NCBI Taxonomy" id="2666085"/>
    <lineage>
        <taxon>Bacteria</taxon>
        <taxon>Pseudomonadati</taxon>
        <taxon>Pseudomonadota</taxon>
        <taxon>Betaproteobacteria</taxon>
        <taxon>Burkholderiales</taxon>
        <taxon>Oxalobacteraceae</taxon>
        <taxon>Telluria group</taxon>
        <taxon>Pseudoduganella</taxon>
    </lineage>
</organism>
<dbReference type="SUPFAM" id="SSF52540">
    <property type="entry name" value="P-loop containing nucleoside triphosphate hydrolases"/>
    <property type="match status" value="1"/>
</dbReference>
<name>A0A7X2LV99_9BURK</name>
<keyword evidence="2" id="KW-1185">Reference proteome</keyword>
<dbReference type="AlphaFoldDB" id="A0A7X2LV99"/>
<evidence type="ECO:0000313" key="2">
    <source>
        <dbReference type="Proteomes" id="UP000446768"/>
    </source>
</evidence>
<dbReference type="InterPro" id="IPR027417">
    <property type="entry name" value="P-loop_NTPase"/>
</dbReference>